<proteinExistence type="predicted"/>
<feature type="domain" description="Peptidase M24" evidence="1">
    <location>
        <begin position="146"/>
        <end position="379"/>
    </location>
</feature>
<dbReference type="Gene3D" id="3.90.230.10">
    <property type="entry name" value="Creatinase/methionine aminopeptidase superfamily"/>
    <property type="match status" value="1"/>
</dbReference>
<dbReference type="Pfam" id="PF00557">
    <property type="entry name" value="Peptidase_M24"/>
    <property type="match status" value="1"/>
</dbReference>
<dbReference type="InterPro" id="IPR000994">
    <property type="entry name" value="Pept_M24"/>
</dbReference>
<keyword evidence="3" id="KW-0378">Hydrolase</keyword>
<protein>
    <submittedName>
        <fullName evidence="3">Aminopeptidase P family protein</fullName>
    </submittedName>
</protein>
<dbReference type="PANTHER" id="PTHR46112">
    <property type="entry name" value="AMINOPEPTIDASE"/>
    <property type="match status" value="1"/>
</dbReference>
<dbReference type="EMBL" id="JACQWF010000274">
    <property type="protein sequence ID" value="MBI4595951.1"/>
    <property type="molecule type" value="Genomic_DNA"/>
</dbReference>
<evidence type="ECO:0000313" key="4">
    <source>
        <dbReference type="Proteomes" id="UP000772181"/>
    </source>
</evidence>
<dbReference type="InterPro" id="IPR036005">
    <property type="entry name" value="Creatinase/aminopeptidase-like"/>
</dbReference>
<evidence type="ECO:0000259" key="1">
    <source>
        <dbReference type="Pfam" id="PF00557"/>
    </source>
</evidence>
<comment type="caution">
    <text evidence="3">The sequence shown here is derived from an EMBL/GenBank/DDBJ whole genome shotgun (WGS) entry which is preliminary data.</text>
</comment>
<dbReference type="Proteomes" id="UP000772181">
    <property type="component" value="Unassembled WGS sequence"/>
</dbReference>
<reference evidence="3" key="1">
    <citation type="submission" date="2020-07" db="EMBL/GenBank/DDBJ databases">
        <title>Huge and variable diversity of episymbiotic CPR bacteria and DPANN archaea in groundwater ecosystems.</title>
        <authorList>
            <person name="He C.Y."/>
            <person name="Keren R."/>
            <person name="Whittaker M."/>
            <person name="Farag I.F."/>
            <person name="Doudna J."/>
            <person name="Cate J.H.D."/>
            <person name="Banfield J.F."/>
        </authorList>
    </citation>
    <scope>NUCLEOTIDE SEQUENCE</scope>
    <source>
        <strain evidence="3">NC_groundwater_1482_Ag_S-0.65um_47_24</strain>
    </source>
</reference>
<sequence length="397" mass="43775">MIKPFLPKTRIIVLQGNMAENGITGAILTYSRDIYYYTGTARPSILAVTPSSLALFVKDGFDLVLDETWIDKDFVRNGAELDRISSFFHSNIPAAQIGPKLGLELDVIPAVLYQKLLSAIDGVQPVNVSPLILEQRLVKDEKEVQLTRQACRILEAGHERLLMVLREGIREIDLAAEIEAEHRRHLHEGVYFMRLTDFTMSRGPIASGENLARNSGIVRTISGVGLSSAIPAGPSERVIRKGDHVMIDIPSNFRGYHADQSRTYVLGKALPEARELYASLREVCVSLLPLCRDGVNCRNIYDEAIKKALSLGIGRFFLSYGPRKADFIGHGIGLELNEPPFLSPSDSTTLKEGFLITVELPLVHPGIGGLKIEETVLVKKDSGEVLTHAPNTLTEVE</sequence>
<dbReference type="PANTHER" id="PTHR46112:SF2">
    <property type="entry name" value="XAA-PRO AMINOPEPTIDASE P-RELATED"/>
    <property type="match status" value="1"/>
</dbReference>
<organism evidence="3 4">
    <name type="scientific">Tectimicrobiota bacterium</name>
    <dbReference type="NCBI Taxonomy" id="2528274"/>
    <lineage>
        <taxon>Bacteria</taxon>
        <taxon>Pseudomonadati</taxon>
        <taxon>Nitrospinota/Tectimicrobiota group</taxon>
        <taxon>Candidatus Tectimicrobiota</taxon>
    </lineage>
</organism>
<dbReference type="AlphaFoldDB" id="A0A933LR29"/>
<accession>A0A933LR29</accession>
<keyword evidence="3" id="KW-0645">Protease</keyword>
<dbReference type="GO" id="GO:0004177">
    <property type="term" value="F:aminopeptidase activity"/>
    <property type="evidence" value="ECO:0007669"/>
    <property type="project" value="UniProtKB-KW"/>
</dbReference>
<dbReference type="Pfam" id="PF01321">
    <property type="entry name" value="Creatinase_N"/>
    <property type="match status" value="1"/>
</dbReference>
<dbReference type="CDD" id="cd01066">
    <property type="entry name" value="APP_MetAP"/>
    <property type="match status" value="1"/>
</dbReference>
<dbReference type="InterPro" id="IPR050659">
    <property type="entry name" value="Peptidase_M24B"/>
</dbReference>
<dbReference type="InterPro" id="IPR000587">
    <property type="entry name" value="Creatinase_N"/>
</dbReference>
<name>A0A933LR29_UNCTE</name>
<keyword evidence="3" id="KW-0031">Aminopeptidase</keyword>
<feature type="domain" description="Creatinase N-terminal" evidence="2">
    <location>
        <begin position="11"/>
        <end position="138"/>
    </location>
</feature>
<dbReference type="InterPro" id="IPR029149">
    <property type="entry name" value="Creatin/AminoP/Spt16_N"/>
</dbReference>
<dbReference type="Gene3D" id="3.40.350.10">
    <property type="entry name" value="Creatinase/prolidase N-terminal domain"/>
    <property type="match status" value="1"/>
</dbReference>
<evidence type="ECO:0000259" key="2">
    <source>
        <dbReference type="Pfam" id="PF01321"/>
    </source>
</evidence>
<gene>
    <name evidence="3" type="ORF">HY730_06180</name>
</gene>
<dbReference type="SUPFAM" id="SSF55920">
    <property type="entry name" value="Creatinase/aminopeptidase"/>
    <property type="match status" value="1"/>
</dbReference>
<evidence type="ECO:0000313" key="3">
    <source>
        <dbReference type="EMBL" id="MBI4595951.1"/>
    </source>
</evidence>
<dbReference type="SUPFAM" id="SSF53092">
    <property type="entry name" value="Creatinase/prolidase N-terminal domain"/>
    <property type="match status" value="1"/>
</dbReference>